<name>A0A517YL98_9BACT</name>
<dbReference type="Pfam" id="PF14248">
    <property type="entry name" value="DUF4345"/>
    <property type="match status" value="1"/>
</dbReference>
<feature type="transmembrane region" description="Helical" evidence="1">
    <location>
        <begin position="105"/>
        <end position="125"/>
    </location>
</feature>
<gene>
    <name evidence="2" type="ORF">ETAA8_61580</name>
</gene>
<feature type="transmembrane region" description="Helical" evidence="1">
    <location>
        <begin position="6"/>
        <end position="27"/>
    </location>
</feature>
<protein>
    <recommendedName>
        <fullName evidence="4">DUF4345 domain-containing protein</fullName>
    </recommendedName>
</protein>
<dbReference type="RefSeq" id="WP_145097418.1">
    <property type="nucleotide sequence ID" value="NZ_CP036274.1"/>
</dbReference>
<evidence type="ECO:0008006" key="4">
    <source>
        <dbReference type="Google" id="ProtNLM"/>
    </source>
</evidence>
<dbReference type="Proteomes" id="UP000315017">
    <property type="component" value="Chromosome"/>
</dbReference>
<keyword evidence="1" id="KW-1133">Transmembrane helix</keyword>
<keyword evidence="3" id="KW-1185">Reference proteome</keyword>
<dbReference type="InterPro" id="IPR025597">
    <property type="entry name" value="DUF4345"/>
</dbReference>
<evidence type="ECO:0000313" key="2">
    <source>
        <dbReference type="EMBL" id="QDU31005.1"/>
    </source>
</evidence>
<feature type="transmembrane region" description="Helical" evidence="1">
    <location>
        <begin position="75"/>
        <end position="93"/>
    </location>
</feature>
<reference evidence="2 3" key="1">
    <citation type="submission" date="2019-02" db="EMBL/GenBank/DDBJ databases">
        <title>Deep-cultivation of Planctomycetes and their phenomic and genomic characterization uncovers novel biology.</title>
        <authorList>
            <person name="Wiegand S."/>
            <person name="Jogler M."/>
            <person name="Boedeker C."/>
            <person name="Pinto D."/>
            <person name="Vollmers J."/>
            <person name="Rivas-Marin E."/>
            <person name="Kohn T."/>
            <person name="Peeters S.H."/>
            <person name="Heuer A."/>
            <person name="Rast P."/>
            <person name="Oberbeckmann S."/>
            <person name="Bunk B."/>
            <person name="Jeske O."/>
            <person name="Meyerdierks A."/>
            <person name="Storesund J.E."/>
            <person name="Kallscheuer N."/>
            <person name="Luecker S."/>
            <person name="Lage O.M."/>
            <person name="Pohl T."/>
            <person name="Merkel B.J."/>
            <person name="Hornburger P."/>
            <person name="Mueller R.-W."/>
            <person name="Bruemmer F."/>
            <person name="Labrenz M."/>
            <person name="Spormann A.M."/>
            <person name="Op den Camp H."/>
            <person name="Overmann J."/>
            <person name="Amann R."/>
            <person name="Jetten M.S.M."/>
            <person name="Mascher T."/>
            <person name="Medema M.H."/>
            <person name="Devos D.P."/>
            <person name="Kaster A.-K."/>
            <person name="Ovreas L."/>
            <person name="Rohde M."/>
            <person name="Galperin M.Y."/>
            <person name="Jogler C."/>
        </authorList>
    </citation>
    <scope>NUCLEOTIDE SEQUENCE [LARGE SCALE GENOMIC DNA]</scope>
    <source>
        <strain evidence="2 3">ETA_A8</strain>
    </source>
</reference>
<evidence type="ECO:0000313" key="3">
    <source>
        <dbReference type="Proteomes" id="UP000315017"/>
    </source>
</evidence>
<dbReference type="AlphaFoldDB" id="A0A517YL98"/>
<evidence type="ECO:0000256" key="1">
    <source>
        <dbReference type="SAM" id="Phobius"/>
    </source>
</evidence>
<dbReference type="EMBL" id="CP036274">
    <property type="protein sequence ID" value="QDU31005.1"/>
    <property type="molecule type" value="Genomic_DNA"/>
</dbReference>
<dbReference type="OrthoDB" id="5987056at2"/>
<accession>A0A517YL98</accession>
<feature type="transmembrane region" description="Helical" evidence="1">
    <location>
        <begin position="48"/>
        <end position="69"/>
    </location>
</feature>
<keyword evidence="1" id="KW-0472">Membrane</keyword>
<proteinExistence type="predicted"/>
<dbReference type="KEGG" id="aagg:ETAA8_61580"/>
<organism evidence="2 3">
    <name type="scientific">Anatilimnocola aggregata</name>
    <dbReference type="NCBI Taxonomy" id="2528021"/>
    <lineage>
        <taxon>Bacteria</taxon>
        <taxon>Pseudomonadati</taxon>
        <taxon>Planctomycetota</taxon>
        <taxon>Planctomycetia</taxon>
        <taxon>Pirellulales</taxon>
        <taxon>Pirellulaceae</taxon>
        <taxon>Anatilimnocola</taxon>
    </lineage>
</organism>
<sequence>MNDQLITRGFLALVGVAYIILGVWCTVSPQQTANSIGYSFRNGSGMSEYITVYGGLELGMGLFFLWPLLRHEQSLAVLMACLLVHGCIVLFRVPTLLTVSGVERMTYYLFTTEFTILLISAWRMAVTRSA</sequence>
<keyword evidence="1" id="KW-0812">Transmembrane</keyword>